<feature type="chain" id="PRO_5047297138" description="DUF3048 domain-containing protein" evidence="2">
    <location>
        <begin position="24"/>
        <end position="333"/>
    </location>
</feature>
<evidence type="ECO:0000313" key="6">
    <source>
        <dbReference type="Proteomes" id="UP001185012"/>
    </source>
</evidence>
<dbReference type="EMBL" id="JAVDQG010000004">
    <property type="protein sequence ID" value="MDR6225889.1"/>
    <property type="molecule type" value="Genomic_DNA"/>
</dbReference>
<feature type="compositionally biased region" description="Basic and acidic residues" evidence="1">
    <location>
        <begin position="33"/>
        <end position="43"/>
    </location>
</feature>
<organism evidence="5 6">
    <name type="scientific">Desmospora profundinema</name>
    <dbReference type="NCBI Taxonomy" id="1571184"/>
    <lineage>
        <taxon>Bacteria</taxon>
        <taxon>Bacillati</taxon>
        <taxon>Bacillota</taxon>
        <taxon>Bacilli</taxon>
        <taxon>Bacillales</taxon>
        <taxon>Thermoactinomycetaceae</taxon>
        <taxon>Desmospora</taxon>
    </lineage>
</organism>
<feature type="domain" description="DUF3048" evidence="4">
    <location>
        <begin position="211"/>
        <end position="319"/>
    </location>
</feature>
<dbReference type="Gene3D" id="3.50.90.10">
    <property type="entry name" value="YerB-like"/>
    <property type="match status" value="1"/>
</dbReference>
<evidence type="ECO:0000313" key="5">
    <source>
        <dbReference type="EMBL" id="MDR6225889.1"/>
    </source>
</evidence>
<keyword evidence="6" id="KW-1185">Reference proteome</keyword>
<evidence type="ECO:0000256" key="2">
    <source>
        <dbReference type="SAM" id="SignalP"/>
    </source>
</evidence>
<gene>
    <name evidence="5" type="ORF">JOE21_001895</name>
</gene>
<feature type="region of interest" description="Disordered" evidence="1">
    <location>
        <begin position="27"/>
        <end position="49"/>
    </location>
</feature>
<evidence type="ECO:0000259" key="4">
    <source>
        <dbReference type="Pfam" id="PF17479"/>
    </source>
</evidence>
<feature type="signal peptide" evidence="2">
    <location>
        <begin position="1"/>
        <end position="23"/>
    </location>
</feature>
<evidence type="ECO:0000259" key="3">
    <source>
        <dbReference type="Pfam" id="PF11258"/>
    </source>
</evidence>
<feature type="domain" description="DUF3048" evidence="3">
    <location>
        <begin position="53"/>
        <end position="181"/>
    </location>
</feature>
<proteinExistence type="predicted"/>
<comment type="caution">
    <text evidence="5">The sequence shown here is derived from an EMBL/GenBank/DDBJ whole genome shotgun (WGS) entry which is preliminary data.</text>
</comment>
<keyword evidence="2" id="KW-0732">Signal</keyword>
<evidence type="ECO:0000256" key="1">
    <source>
        <dbReference type="SAM" id="MobiDB-lite"/>
    </source>
</evidence>
<dbReference type="PROSITE" id="PS51257">
    <property type="entry name" value="PROKAR_LIPOPROTEIN"/>
    <property type="match status" value="1"/>
</dbReference>
<dbReference type="RefSeq" id="WP_309865078.1">
    <property type="nucleotide sequence ID" value="NZ_JAVDQG010000004.1"/>
</dbReference>
<reference evidence="5 6" key="1">
    <citation type="submission" date="2023-07" db="EMBL/GenBank/DDBJ databases">
        <title>Genomic Encyclopedia of Type Strains, Phase IV (KMG-IV): sequencing the most valuable type-strain genomes for metagenomic binning, comparative biology and taxonomic classification.</title>
        <authorList>
            <person name="Goeker M."/>
        </authorList>
    </citation>
    <scope>NUCLEOTIDE SEQUENCE [LARGE SCALE GENOMIC DNA]</scope>
    <source>
        <strain evidence="5 6">DSM 45903</strain>
    </source>
</reference>
<dbReference type="SUPFAM" id="SSF159774">
    <property type="entry name" value="YerB-like"/>
    <property type="match status" value="1"/>
</dbReference>
<dbReference type="Pfam" id="PF17479">
    <property type="entry name" value="DUF3048_C"/>
    <property type="match status" value="1"/>
</dbReference>
<evidence type="ECO:0008006" key="7">
    <source>
        <dbReference type="Google" id="ProtNLM"/>
    </source>
</evidence>
<dbReference type="InterPro" id="IPR035328">
    <property type="entry name" value="DUF3048_C"/>
</dbReference>
<dbReference type="InterPro" id="IPR023158">
    <property type="entry name" value="YerB-like_sf"/>
</dbReference>
<sequence>MNRRIWTRIGFMLILAVSMVACTSVEEPPSVPDEVREKEEKGTHPYTGELWEGELPTPVMVMVNNQKQARPQSGLHQADWIMEVLAEGEITRLAAFYFRDYDGKVGPVRSLRPYYLDLAEGSGAVVAHAGGSPAAMALLQERNWPHVDGIHRGRASFQRDGSRKAPHNLYTTVGKIRKAGSNGPMETREMNPLLFDPQGAVEEFDPASRIEIRFHRLYEAGFDWDQTEKRYFRRTQGELQRDRESGEVLGVENVIVIRASHRVLDTAGRREVDWTSGGEGMLFQRGLGRPIRWENRDGWLLPVSEDDDVLPLVPGKTWVNVIPDEGTWSYGDY</sequence>
<dbReference type="InterPro" id="IPR021416">
    <property type="entry name" value="DUF3048_N"/>
</dbReference>
<name>A0ABU1IM77_9BACL</name>
<dbReference type="Proteomes" id="UP001185012">
    <property type="component" value="Unassembled WGS sequence"/>
</dbReference>
<accession>A0ABU1IM77</accession>
<protein>
    <recommendedName>
        <fullName evidence="7">DUF3048 domain-containing protein</fullName>
    </recommendedName>
</protein>
<dbReference type="Pfam" id="PF11258">
    <property type="entry name" value="DUF3048"/>
    <property type="match status" value="1"/>
</dbReference>